<accession>A0A835HI73</accession>
<comment type="subcellular location">
    <subcellularLocation>
        <location evidence="2">Membrane</location>
        <topology evidence="2">Single-pass type II membrane protein</topology>
    </subcellularLocation>
</comment>
<dbReference type="OrthoDB" id="1723375at2759"/>
<reference evidence="3 4" key="1">
    <citation type="submission" date="2020-10" db="EMBL/GenBank/DDBJ databases">
        <title>The Coptis chinensis genome and diversification of protoberbering-type alkaloids.</title>
        <authorList>
            <person name="Wang B."/>
            <person name="Shu S."/>
            <person name="Song C."/>
            <person name="Liu Y."/>
        </authorList>
    </citation>
    <scope>NUCLEOTIDE SEQUENCE [LARGE SCALE GENOMIC DNA]</scope>
    <source>
        <strain evidence="3">HL-2020</strain>
        <tissue evidence="3">Leaf</tissue>
    </source>
</reference>
<gene>
    <name evidence="3" type="ORF">IFM89_017097</name>
</gene>
<dbReference type="AlphaFoldDB" id="A0A835HI73"/>
<keyword evidence="2" id="KW-0325">Glycoprotein</keyword>
<dbReference type="GO" id="GO:0005768">
    <property type="term" value="C:endosome"/>
    <property type="evidence" value="ECO:0007669"/>
    <property type="project" value="TreeGrafter"/>
</dbReference>
<dbReference type="EC" id="2.1.1.-" evidence="2"/>
<protein>
    <recommendedName>
        <fullName evidence="2">Methyltransferase</fullName>
        <ecNumber evidence="2">2.1.1.-</ecNumber>
    </recommendedName>
</protein>
<organism evidence="3 4">
    <name type="scientific">Coptis chinensis</name>
    <dbReference type="NCBI Taxonomy" id="261450"/>
    <lineage>
        <taxon>Eukaryota</taxon>
        <taxon>Viridiplantae</taxon>
        <taxon>Streptophyta</taxon>
        <taxon>Embryophyta</taxon>
        <taxon>Tracheophyta</taxon>
        <taxon>Spermatophyta</taxon>
        <taxon>Magnoliopsida</taxon>
        <taxon>Ranunculales</taxon>
        <taxon>Ranunculaceae</taxon>
        <taxon>Coptidoideae</taxon>
        <taxon>Coptis</taxon>
    </lineage>
</organism>
<dbReference type="GO" id="GO:0008168">
    <property type="term" value="F:methyltransferase activity"/>
    <property type="evidence" value="ECO:0007669"/>
    <property type="project" value="UniProtKB-UniRule"/>
</dbReference>
<keyword evidence="2" id="KW-0808">Transferase</keyword>
<evidence type="ECO:0000313" key="3">
    <source>
        <dbReference type="EMBL" id="KAF9597313.1"/>
    </source>
</evidence>
<dbReference type="GO" id="GO:0005802">
    <property type="term" value="C:trans-Golgi network"/>
    <property type="evidence" value="ECO:0007669"/>
    <property type="project" value="TreeGrafter"/>
</dbReference>
<keyword evidence="2" id="KW-0735">Signal-anchor</keyword>
<dbReference type="Proteomes" id="UP000631114">
    <property type="component" value="Unassembled WGS sequence"/>
</dbReference>
<dbReference type="EMBL" id="JADFTS010000007">
    <property type="protein sequence ID" value="KAF9597313.1"/>
    <property type="molecule type" value="Genomic_DNA"/>
</dbReference>
<dbReference type="Pfam" id="PF03141">
    <property type="entry name" value="Methyltransf_29"/>
    <property type="match status" value="2"/>
</dbReference>
<name>A0A835HI73_9MAGN</name>
<proteinExistence type="inferred from homology"/>
<dbReference type="PANTHER" id="PTHR10108:SF1130">
    <property type="entry name" value="METHYLTRANSFERASE PMT26-RELATED"/>
    <property type="match status" value="1"/>
</dbReference>
<evidence type="ECO:0000313" key="4">
    <source>
        <dbReference type="Proteomes" id="UP000631114"/>
    </source>
</evidence>
<dbReference type="GO" id="GO:0016020">
    <property type="term" value="C:membrane"/>
    <property type="evidence" value="ECO:0007669"/>
    <property type="project" value="UniProtKB-SubCell"/>
</dbReference>
<evidence type="ECO:0000256" key="2">
    <source>
        <dbReference type="RuleBase" id="RU366043"/>
    </source>
</evidence>
<evidence type="ECO:0000256" key="1">
    <source>
        <dbReference type="ARBA" id="ARBA00022603"/>
    </source>
</evidence>
<dbReference type="GO" id="GO:0032259">
    <property type="term" value="P:methylation"/>
    <property type="evidence" value="ECO:0007669"/>
    <property type="project" value="UniProtKB-KW"/>
</dbReference>
<comment type="caution">
    <text evidence="3">The sequence shown here is derived from an EMBL/GenBank/DDBJ whole genome shotgun (WGS) entry which is preliminary data.</text>
</comment>
<comment type="similarity">
    <text evidence="2">Belongs to the methyltransferase superfamily.</text>
</comment>
<keyword evidence="1 2" id="KW-0489">Methyltransferase</keyword>
<keyword evidence="2" id="KW-0812">Transmembrane</keyword>
<keyword evidence="4" id="KW-1185">Reference proteome</keyword>
<dbReference type="InterPro" id="IPR004159">
    <property type="entry name" value="Put_SAM_MeTrfase"/>
</dbReference>
<dbReference type="PANTHER" id="PTHR10108">
    <property type="entry name" value="SAM-DEPENDENT METHYLTRANSFERASE"/>
    <property type="match status" value="1"/>
</dbReference>
<sequence length="226" mass="26227">MGTKRLLYPGKVFDLVHCARCRVPWHIEGGKLLLELNRVLRPSGYFGGLKHSKDTEASFYMFDLVSYTRVKNKGDPVSLFDRNVPLESCMHKILVDASERGSQWPEQWCARAEKVPYWLKSSQVGVYGKASPEDFTADYEHWKHVVSKSYLNRMGISWSKVRNVMDMRYVYGGWRWSTVRLNVQKFHFGGTPRKVLYHNESMLCPSQAAFNALRLSDEWIFMSSSN</sequence>